<dbReference type="GeneID" id="29557801"/>
<evidence type="ECO:0000313" key="2">
    <source>
        <dbReference type="EMBL" id="GBQ85572.1"/>
    </source>
</evidence>
<keyword evidence="1" id="KW-0472">Membrane</keyword>
<feature type="transmembrane region" description="Helical" evidence="1">
    <location>
        <begin position="61"/>
        <end position="86"/>
    </location>
</feature>
<evidence type="ECO:0000313" key="3">
    <source>
        <dbReference type="Proteomes" id="UP001065047"/>
    </source>
</evidence>
<evidence type="ECO:0000256" key="1">
    <source>
        <dbReference type="SAM" id="Phobius"/>
    </source>
</evidence>
<keyword evidence="1" id="KW-0812">Transmembrane</keyword>
<dbReference type="EMBL" id="BAPF01000054">
    <property type="protein sequence ID" value="GBQ85572.1"/>
    <property type="molecule type" value="Genomic_DNA"/>
</dbReference>
<sequence length="99" mass="10381">MHRDIPQHKTGPGFILEEILIGAGALMTIFGTLGAAPVCAMEATSVVTSLNITPLDPPETLFLYAGLFLIVAGALISGAGFVMTYLPTALGPRLIRELD</sequence>
<keyword evidence="1" id="KW-1133">Transmembrane helix</keyword>
<gene>
    <name evidence="2" type="ORF">AA14337_3106</name>
</gene>
<feature type="transmembrane region" description="Helical" evidence="1">
    <location>
        <begin position="20"/>
        <end position="41"/>
    </location>
</feature>
<dbReference type="RefSeq" id="WP_061506306.1">
    <property type="nucleotide sequence ID" value="NZ_BAPF01000054.1"/>
</dbReference>
<name>A0ABQ0PZP5_9PROT</name>
<proteinExistence type="predicted"/>
<comment type="caution">
    <text evidence="2">The sequence shown here is derived from an EMBL/GenBank/DDBJ whole genome shotgun (WGS) entry which is preliminary data.</text>
</comment>
<reference evidence="2" key="1">
    <citation type="submission" date="2013-04" db="EMBL/GenBank/DDBJ databases">
        <title>The genome sequencing project of 58 acetic acid bacteria.</title>
        <authorList>
            <person name="Okamoto-Kainuma A."/>
            <person name="Ishikawa M."/>
            <person name="Umino S."/>
            <person name="Koizumi Y."/>
            <person name="Shiwa Y."/>
            <person name="Yoshikawa H."/>
            <person name="Matsutani M."/>
            <person name="Matsushita K."/>
        </authorList>
    </citation>
    <scope>NUCLEOTIDE SEQUENCE</scope>
    <source>
        <strain evidence="2">DSM 14337</strain>
    </source>
</reference>
<keyword evidence="3" id="KW-1185">Reference proteome</keyword>
<protein>
    <submittedName>
        <fullName evidence="2">Uncharacterized protein</fullName>
    </submittedName>
</protein>
<organism evidence="2 3">
    <name type="scientific">Acetobacter malorum DSM 14337</name>
    <dbReference type="NCBI Taxonomy" id="1307910"/>
    <lineage>
        <taxon>Bacteria</taxon>
        <taxon>Pseudomonadati</taxon>
        <taxon>Pseudomonadota</taxon>
        <taxon>Alphaproteobacteria</taxon>
        <taxon>Acetobacterales</taxon>
        <taxon>Acetobacteraceae</taxon>
        <taxon>Acetobacter</taxon>
    </lineage>
</organism>
<accession>A0ABQ0PZP5</accession>
<dbReference type="Proteomes" id="UP001065047">
    <property type="component" value="Unassembled WGS sequence"/>
</dbReference>